<keyword evidence="2" id="KW-0378">Hydrolase</keyword>
<organism evidence="8 9">
    <name type="scientific">Cavenderia fasciculata</name>
    <name type="common">Slime mold</name>
    <name type="synonym">Dictyostelium fasciculatum</name>
    <dbReference type="NCBI Taxonomy" id="261658"/>
    <lineage>
        <taxon>Eukaryota</taxon>
        <taxon>Amoebozoa</taxon>
        <taxon>Evosea</taxon>
        <taxon>Eumycetozoa</taxon>
        <taxon>Dictyostelia</taxon>
        <taxon>Acytosteliales</taxon>
        <taxon>Cavenderiaceae</taxon>
        <taxon>Cavenderia</taxon>
    </lineage>
</organism>
<evidence type="ECO:0000256" key="3">
    <source>
        <dbReference type="ARBA" id="ARBA00023186"/>
    </source>
</evidence>
<accession>F4Q3J7</accession>
<feature type="region of interest" description="Disordered" evidence="6">
    <location>
        <begin position="490"/>
        <end position="537"/>
    </location>
</feature>
<keyword evidence="1" id="KW-0547">Nucleotide-binding</keyword>
<dbReference type="OrthoDB" id="272672at2759"/>
<evidence type="ECO:0000313" key="8">
    <source>
        <dbReference type="EMBL" id="EGG17655.1"/>
    </source>
</evidence>
<reference evidence="9" key="1">
    <citation type="journal article" date="2011" name="Genome Res.">
        <title>Phylogeny-wide analysis of social amoeba genomes highlights ancient origins for complex intercellular communication.</title>
        <authorList>
            <person name="Heidel A.J."/>
            <person name="Lawal H.M."/>
            <person name="Felder M."/>
            <person name="Schilde C."/>
            <person name="Helps N.R."/>
            <person name="Tunggal B."/>
            <person name="Rivero F."/>
            <person name="John U."/>
            <person name="Schleicher M."/>
            <person name="Eichinger L."/>
            <person name="Platzer M."/>
            <person name="Noegel A.A."/>
            <person name="Schaap P."/>
            <person name="Gloeckner G."/>
        </authorList>
    </citation>
    <scope>NUCLEOTIDE SEQUENCE [LARGE SCALE GENOMIC DNA]</scope>
    <source>
        <strain evidence="9">SH3</strain>
    </source>
</reference>
<dbReference type="SMART" id="SM00833">
    <property type="entry name" value="CobW_C"/>
    <property type="match status" value="1"/>
</dbReference>
<gene>
    <name evidence="8" type="ORF">DFA_08651</name>
</gene>
<dbReference type="Proteomes" id="UP000007797">
    <property type="component" value="Unassembled WGS sequence"/>
</dbReference>
<evidence type="ECO:0000259" key="7">
    <source>
        <dbReference type="SMART" id="SM00833"/>
    </source>
</evidence>
<evidence type="ECO:0000256" key="4">
    <source>
        <dbReference type="ARBA" id="ARBA00034320"/>
    </source>
</evidence>
<dbReference type="PANTHER" id="PTHR43603">
    <property type="entry name" value="COBW DOMAIN-CONTAINING PROTEIN DDB_G0274527"/>
    <property type="match status" value="1"/>
</dbReference>
<feature type="domain" description="CobW C-terminal" evidence="7">
    <location>
        <begin position="353"/>
        <end position="470"/>
    </location>
</feature>
<dbReference type="STRING" id="1054147.F4Q3J7"/>
<evidence type="ECO:0000256" key="1">
    <source>
        <dbReference type="ARBA" id="ARBA00022741"/>
    </source>
</evidence>
<dbReference type="InterPro" id="IPR027417">
    <property type="entry name" value="P-loop_NTPase"/>
</dbReference>
<dbReference type="InterPro" id="IPR036627">
    <property type="entry name" value="CobW-likC_sf"/>
</dbReference>
<comment type="catalytic activity">
    <reaction evidence="5">
        <text>GTP + H2O = GDP + phosphate + H(+)</text>
        <dbReference type="Rhea" id="RHEA:19669"/>
        <dbReference type="ChEBI" id="CHEBI:15377"/>
        <dbReference type="ChEBI" id="CHEBI:15378"/>
        <dbReference type="ChEBI" id="CHEBI:37565"/>
        <dbReference type="ChEBI" id="CHEBI:43474"/>
        <dbReference type="ChEBI" id="CHEBI:58189"/>
    </reaction>
    <physiologicalReaction direction="left-to-right" evidence="5">
        <dbReference type="Rhea" id="RHEA:19670"/>
    </physiologicalReaction>
</comment>
<dbReference type="SUPFAM" id="SSF52540">
    <property type="entry name" value="P-loop containing nucleoside triphosphate hydrolases"/>
    <property type="match status" value="1"/>
</dbReference>
<keyword evidence="3" id="KW-0143">Chaperone</keyword>
<comment type="similarity">
    <text evidence="4">Belongs to the SIMIBI class G3E GTPase family. ZNG1 subfamily.</text>
</comment>
<feature type="compositionally biased region" description="Acidic residues" evidence="6">
    <location>
        <begin position="494"/>
        <end position="537"/>
    </location>
</feature>
<dbReference type="RefSeq" id="XP_004356139.1">
    <property type="nucleotide sequence ID" value="XM_004356086.1"/>
</dbReference>
<dbReference type="AlphaFoldDB" id="F4Q3J7"/>
<name>F4Q3J7_CACFS</name>
<dbReference type="InterPro" id="IPR011629">
    <property type="entry name" value="CobW-like_C"/>
</dbReference>
<dbReference type="KEGG" id="dfa:DFA_08651"/>
<dbReference type="Pfam" id="PF07683">
    <property type="entry name" value="CobW_C"/>
    <property type="match status" value="1"/>
</dbReference>
<evidence type="ECO:0000256" key="2">
    <source>
        <dbReference type="ARBA" id="ARBA00022801"/>
    </source>
</evidence>
<dbReference type="EMBL" id="GL883021">
    <property type="protein sequence ID" value="EGG17655.1"/>
    <property type="molecule type" value="Genomic_DNA"/>
</dbReference>
<evidence type="ECO:0000313" key="9">
    <source>
        <dbReference type="Proteomes" id="UP000007797"/>
    </source>
</evidence>
<dbReference type="GO" id="GO:0000166">
    <property type="term" value="F:nucleotide binding"/>
    <property type="evidence" value="ECO:0007669"/>
    <property type="project" value="UniProtKB-KW"/>
</dbReference>
<proteinExistence type="inferred from homology"/>
<dbReference type="OMA" id="WSQAGPN"/>
<evidence type="ECO:0000256" key="5">
    <source>
        <dbReference type="ARBA" id="ARBA00049117"/>
    </source>
</evidence>
<evidence type="ECO:0000256" key="6">
    <source>
        <dbReference type="SAM" id="MobiDB-lite"/>
    </source>
</evidence>
<protein>
    <submittedName>
        <fullName evidence="8">COBW domain-containing protein</fullName>
    </submittedName>
</protein>
<dbReference type="Gene3D" id="3.40.50.300">
    <property type="entry name" value="P-loop containing nucleotide triphosphate hydrolases"/>
    <property type="match status" value="1"/>
</dbReference>
<feature type="compositionally biased region" description="Low complexity" evidence="6">
    <location>
        <begin position="17"/>
        <end position="67"/>
    </location>
</feature>
<keyword evidence="9" id="KW-1185">Reference proteome</keyword>
<sequence length="537" mass="60253">MSFNAISQRVLARSKKAATNNNQKTTATSNSKSTSPSKNVSLATNASTASSATATTTAQATTATSGTGIKQSKAMIRKLKYVNTRRNLRKINQKKLPVTCLSGFLGSGKTTLLNHILTNREGLKVAVIVNDMSEINIDARLINKDFSISRTESKEMTVEKMVEMQNGCICCTLREDLLVEVTKLAKSKKFDYLLIESSGISEPLPVAETFTFEGEEAKTLNEMTRLDTMVTVVDASTWMSEFKSGDTLADKNMGATEEDDRTIVDLLIDQVEFANVIILNKCDLVETAQLNHLEGLIRHINPDAKIIRSQFSKVPLKSILNTRLFNFEHASQNPGWLQEARGTHVPETLEYGISNFTYKARRPFHPERVESVIERGVTIFKSVLRSKGFMWIASTPELIGLWNLAGISLTLTNAGYWLADLKKHEYPPADMVATIKKSWEEPHGDRRQEVVFIGVDLDKDLIQQELDKCLLTDEEMKLGKTEWVTWNDPIKLDEVEEFEDGEEEEYEEEEEGEEGEEDDESGEEDDEGDGDEEMHDE</sequence>
<feature type="region of interest" description="Disordered" evidence="6">
    <location>
        <begin position="12"/>
        <end position="69"/>
    </location>
</feature>
<dbReference type="Pfam" id="PF02492">
    <property type="entry name" value="cobW"/>
    <property type="match status" value="1"/>
</dbReference>
<dbReference type="GO" id="GO:0016787">
    <property type="term" value="F:hydrolase activity"/>
    <property type="evidence" value="ECO:0007669"/>
    <property type="project" value="UniProtKB-KW"/>
</dbReference>
<dbReference type="CDD" id="cd03112">
    <property type="entry name" value="CobW-like"/>
    <property type="match status" value="1"/>
</dbReference>
<dbReference type="PANTHER" id="PTHR43603:SF1">
    <property type="entry name" value="ZINC-REGULATED GTPASE METALLOPROTEIN ACTIVATOR 1"/>
    <property type="match status" value="1"/>
</dbReference>
<dbReference type="InterPro" id="IPR003495">
    <property type="entry name" value="CobW/HypB/UreG_nucleotide-bd"/>
</dbReference>
<dbReference type="Gene3D" id="3.30.1220.10">
    <property type="entry name" value="CobW-like, C-terminal domain"/>
    <property type="match status" value="1"/>
</dbReference>
<dbReference type="GeneID" id="14869078"/>
<dbReference type="InterPro" id="IPR051927">
    <property type="entry name" value="Zn_Chap_cDPG_Synth"/>
</dbReference>